<keyword evidence="6 7" id="KW-0326">Glycosidase</keyword>
<evidence type="ECO:0000256" key="7">
    <source>
        <dbReference type="PIRNR" id="PIRNR001093"/>
    </source>
</evidence>
<dbReference type="SUPFAM" id="SSF55545">
    <property type="entry name" value="beta-N-acetylhexosaminidase-like domain"/>
    <property type="match status" value="1"/>
</dbReference>
<dbReference type="CDD" id="cd06562">
    <property type="entry name" value="GH20_HexA_HexB-like"/>
    <property type="match status" value="1"/>
</dbReference>
<evidence type="ECO:0000256" key="8">
    <source>
        <dbReference type="PIRSR" id="PIRSR001093-1"/>
    </source>
</evidence>
<dbReference type="STRING" id="930990.A0A067M948"/>
<dbReference type="Proteomes" id="UP000027195">
    <property type="component" value="Unassembled WGS sequence"/>
</dbReference>
<keyword evidence="4 7" id="KW-0378">Hydrolase</keyword>
<dbReference type="PRINTS" id="PR00738">
    <property type="entry name" value="GLHYDRLASE20"/>
</dbReference>
<feature type="signal peptide" evidence="9">
    <location>
        <begin position="1"/>
        <end position="22"/>
    </location>
</feature>
<evidence type="ECO:0000256" key="5">
    <source>
        <dbReference type="ARBA" id="ARBA00023180"/>
    </source>
</evidence>
<dbReference type="PANTHER" id="PTHR22600:SF26">
    <property type="entry name" value="BETA-N-ACETYLHEXOSAMINIDASE"/>
    <property type="match status" value="1"/>
</dbReference>
<name>A0A067M948_BOTB1</name>
<comment type="catalytic activity">
    <reaction evidence="1 7">
        <text>Hydrolysis of terminal non-reducing N-acetyl-D-hexosamine residues in N-acetyl-beta-D-hexosaminides.</text>
        <dbReference type="EC" id="3.2.1.52"/>
    </reaction>
</comment>
<reference evidence="13" key="1">
    <citation type="journal article" date="2014" name="Proc. Natl. Acad. Sci. U.S.A.">
        <title>Extensive sampling of basidiomycete genomes demonstrates inadequacy of the white-rot/brown-rot paradigm for wood decay fungi.</title>
        <authorList>
            <person name="Riley R."/>
            <person name="Salamov A.A."/>
            <person name="Brown D.W."/>
            <person name="Nagy L.G."/>
            <person name="Floudas D."/>
            <person name="Held B.W."/>
            <person name="Levasseur A."/>
            <person name="Lombard V."/>
            <person name="Morin E."/>
            <person name="Otillar R."/>
            <person name="Lindquist E.A."/>
            <person name="Sun H."/>
            <person name="LaButti K.M."/>
            <person name="Schmutz J."/>
            <person name="Jabbour D."/>
            <person name="Luo H."/>
            <person name="Baker S.E."/>
            <person name="Pisabarro A.G."/>
            <person name="Walton J.D."/>
            <person name="Blanchette R.A."/>
            <person name="Henrissat B."/>
            <person name="Martin F."/>
            <person name="Cullen D."/>
            <person name="Hibbett D.S."/>
            <person name="Grigoriev I.V."/>
        </authorList>
    </citation>
    <scope>NUCLEOTIDE SEQUENCE [LARGE SCALE GENOMIC DNA]</scope>
    <source>
        <strain evidence="13">FD-172 SS1</strain>
    </source>
</reference>
<evidence type="ECO:0000259" key="10">
    <source>
        <dbReference type="Pfam" id="PF00728"/>
    </source>
</evidence>
<keyword evidence="5" id="KW-0325">Glycoprotein</keyword>
<sequence>MVKITLAVVALVALVYPSSVAALWPLPRSLQTGSQALTLSSSFSIDTAFTAPSDLQDAISRTLEYINQDKHKRLVVGRGSADASKLKDAPSLNKLNLHLGSKDALSIAQEAIKPLESRDESYTLIVPASGNATLCANSTLGLFRGLTTFSQLWYSFEDAVYTIEAPIAITDKPAYPYRGFMLDTARNFFPVTDIKRTLDAMSWVKINTFHWHVVDSQSFPLQVADFPELSEKGAYSPAQVYTPEDVKDIIAYAGERGIDVLIEVDTPGHTAIISESHSDFVACAGAAPWADFANEPPAGQLRLASPSVISFTQSLFSSLADQFPSSYVSTGGDEINLNCYAKDADTQAQLRKNGQNIEQALSTFVLEVHSTLKDKGKTPVVWEEMVIDHPVGVSNDTIVMVWISSANVRAVVDKGYRVVHAPSDYFYLDCGAGEWLGNDIAGNSWCDPFKTWQKAYSFDPLANLTAAQAPLVLGGQHLLWTEQSDSSNLDSIVWPRAAASAEVFWTGASQPNGKPRDVDEALPRLHDIRFRFVQRGVKAIALQPLWCALRPGVCDLQA</sequence>
<dbReference type="OrthoDB" id="428480at2759"/>
<dbReference type="EC" id="3.2.1.52" evidence="7"/>
<dbReference type="InterPro" id="IPR029018">
    <property type="entry name" value="Hex-like_dom2"/>
</dbReference>
<dbReference type="InterPro" id="IPR017853">
    <property type="entry name" value="GH"/>
</dbReference>
<proteinExistence type="inferred from homology"/>
<dbReference type="GO" id="GO:0030203">
    <property type="term" value="P:glycosaminoglycan metabolic process"/>
    <property type="evidence" value="ECO:0007669"/>
    <property type="project" value="TreeGrafter"/>
</dbReference>
<evidence type="ECO:0000256" key="6">
    <source>
        <dbReference type="ARBA" id="ARBA00023295"/>
    </source>
</evidence>
<dbReference type="InterPro" id="IPR015883">
    <property type="entry name" value="Glyco_hydro_20_cat"/>
</dbReference>
<evidence type="ECO:0000256" key="1">
    <source>
        <dbReference type="ARBA" id="ARBA00001231"/>
    </source>
</evidence>
<protein>
    <recommendedName>
        <fullName evidence="7">Beta-hexosaminidase</fullName>
        <ecNumber evidence="7">3.2.1.52</ecNumber>
    </recommendedName>
</protein>
<dbReference type="FunFam" id="3.20.20.80:FF:000063">
    <property type="entry name" value="Beta-hexosaminidase"/>
    <property type="match status" value="1"/>
</dbReference>
<dbReference type="SUPFAM" id="SSF51445">
    <property type="entry name" value="(Trans)glycosidases"/>
    <property type="match status" value="1"/>
</dbReference>
<dbReference type="AlphaFoldDB" id="A0A067M948"/>
<dbReference type="InParanoid" id="A0A067M948"/>
<evidence type="ECO:0000256" key="3">
    <source>
        <dbReference type="ARBA" id="ARBA00022729"/>
    </source>
</evidence>
<evidence type="ECO:0000256" key="4">
    <source>
        <dbReference type="ARBA" id="ARBA00022801"/>
    </source>
</evidence>
<feature type="chain" id="PRO_5001641192" description="Beta-hexosaminidase" evidence="9">
    <location>
        <begin position="23"/>
        <end position="558"/>
    </location>
</feature>
<dbReference type="GO" id="GO:0005975">
    <property type="term" value="P:carbohydrate metabolic process"/>
    <property type="evidence" value="ECO:0007669"/>
    <property type="project" value="InterPro"/>
</dbReference>
<evidence type="ECO:0000256" key="2">
    <source>
        <dbReference type="ARBA" id="ARBA00006285"/>
    </source>
</evidence>
<organism evidence="12 13">
    <name type="scientific">Botryobasidium botryosum (strain FD-172 SS1)</name>
    <dbReference type="NCBI Taxonomy" id="930990"/>
    <lineage>
        <taxon>Eukaryota</taxon>
        <taxon>Fungi</taxon>
        <taxon>Dikarya</taxon>
        <taxon>Basidiomycota</taxon>
        <taxon>Agaricomycotina</taxon>
        <taxon>Agaricomycetes</taxon>
        <taxon>Cantharellales</taxon>
        <taxon>Botryobasidiaceae</taxon>
        <taxon>Botryobasidium</taxon>
    </lineage>
</organism>
<keyword evidence="13" id="KW-1185">Reference proteome</keyword>
<dbReference type="InterPro" id="IPR025705">
    <property type="entry name" value="Beta_hexosaminidase_sua/sub"/>
</dbReference>
<dbReference type="InterPro" id="IPR029019">
    <property type="entry name" value="HEX_eukaryotic_N"/>
</dbReference>
<accession>A0A067M948</accession>
<evidence type="ECO:0000313" key="13">
    <source>
        <dbReference type="Proteomes" id="UP000027195"/>
    </source>
</evidence>
<dbReference type="Pfam" id="PF14845">
    <property type="entry name" value="Glycohydro_20b2"/>
    <property type="match status" value="1"/>
</dbReference>
<dbReference type="Gene3D" id="3.30.379.10">
    <property type="entry name" value="Chitobiase/beta-hexosaminidase domain 2-like"/>
    <property type="match status" value="1"/>
</dbReference>
<gene>
    <name evidence="12" type="ORF">BOTBODRAFT_179975</name>
</gene>
<dbReference type="GO" id="GO:0004563">
    <property type="term" value="F:beta-N-acetylhexosaminidase activity"/>
    <property type="evidence" value="ECO:0007669"/>
    <property type="project" value="UniProtKB-EC"/>
</dbReference>
<dbReference type="EMBL" id="KL198092">
    <property type="protein sequence ID" value="KDQ08352.1"/>
    <property type="molecule type" value="Genomic_DNA"/>
</dbReference>
<feature type="domain" description="Glycoside hydrolase family 20 catalytic" evidence="10">
    <location>
        <begin position="175"/>
        <end position="507"/>
    </location>
</feature>
<keyword evidence="3 9" id="KW-0732">Signal</keyword>
<dbReference type="Gene3D" id="3.20.20.80">
    <property type="entry name" value="Glycosidases"/>
    <property type="match status" value="1"/>
</dbReference>
<feature type="domain" description="Beta-hexosaminidase eukaryotic type N-terminal" evidence="11">
    <location>
        <begin position="23"/>
        <end position="152"/>
    </location>
</feature>
<evidence type="ECO:0000259" key="11">
    <source>
        <dbReference type="Pfam" id="PF14845"/>
    </source>
</evidence>
<feature type="active site" description="Proton donor" evidence="8">
    <location>
        <position position="334"/>
    </location>
</feature>
<dbReference type="GO" id="GO:0016020">
    <property type="term" value="C:membrane"/>
    <property type="evidence" value="ECO:0007669"/>
    <property type="project" value="TreeGrafter"/>
</dbReference>
<evidence type="ECO:0000256" key="9">
    <source>
        <dbReference type="SAM" id="SignalP"/>
    </source>
</evidence>
<evidence type="ECO:0000313" key="12">
    <source>
        <dbReference type="EMBL" id="KDQ08352.1"/>
    </source>
</evidence>
<dbReference type="HOGENOM" id="CLU_007082_0_2_1"/>
<dbReference type="PANTHER" id="PTHR22600">
    <property type="entry name" value="BETA-HEXOSAMINIDASE"/>
    <property type="match status" value="1"/>
</dbReference>
<dbReference type="PIRSF" id="PIRSF001093">
    <property type="entry name" value="B-hxosamndse_ab_euk"/>
    <property type="match status" value="1"/>
</dbReference>
<dbReference type="Pfam" id="PF00728">
    <property type="entry name" value="Glyco_hydro_20"/>
    <property type="match status" value="1"/>
</dbReference>
<comment type="similarity">
    <text evidence="2 7">Belongs to the glycosyl hydrolase 20 family.</text>
</comment>